<dbReference type="Proteomes" id="UP000001535">
    <property type="component" value="Segment"/>
</dbReference>
<accession>Q333G8</accession>
<name>Q333G8_9CAUD</name>
<proteinExistence type="predicted"/>
<keyword evidence="2" id="KW-1185">Reference proteome</keyword>
<evidence type="ECO:0000313" key="2">
    <source>
        <dbReference type="Proteomes" id="UP000001535"/>
    </source>
</evidence>
<organism evidence="1 2">
    <name type="scientific">Escherichia phage Rtp</name>
    <dbReference type="NCBI Taxonomy" id="2994041"/>
    <lineage>
        <taxon>Viruses</taxon>
        <taxon>Duplodnaviria</taxon>
        <taxon>Heunggongvirae</taxon>
        <taxon>Uroviricota</taxon>
        <taxon>Caudoviricetes</taxon>
        <taxon>Drexlerviridae</taxon>
        <taxon>Braunvirinae</taxon>
        <taxon>Rtpvirus</taxon>
        <taxon>Rtpvirus Rtp</taxon>
    </lineage>
</organism>
<sequence>MKIVTFIVKDSETGSVQKFNAKMDFTKTRVIKGSLNGVSVSAQLPHGFEHLFGKESSNDDE</sequence>
<evidence type="ECO:0000313" key="1">
    <source>
        <dbReference type="EMBL" id="CAJ42220.1"/>
    </source>
</evidence>
<dbReference type="KEGG" id="vg:3778814"/>
<reference evidence="1 2" key="1">
    <citation type="journal article" date="2006" name="J. Bacteriol.">
        <title>The genome of the novel phage Rtp, with a rosette-like tail tip, is homologous to the genome of phage T1.</title>
        <authorList>
            <person name="Wietzorrek A."/>
            <person name="Schwarz H."/>
            <person name="Herrmann C."/>
            <person name="Braun V."/>
        </authorList>
    </citation>
    <scope>NUCLEOTIDE SEQUENCE</scope>
</reference>
<gene>
    <name evidence="1" type="primary">rtp16</name>
</gene>
<dbReference type="GeneID" id="3778814"/>
<dbReference type="RefSeq" id="YP_398960.1">
    <property type="nucleotide sequence ID" value="NC_007603.1"/>
</dbReference>
<protein>
    <submittedName>
        <fullName evidence="1">Uncharacterized protein</fullName>
    </submittedName>
</protein>
<dbReference type="EMBL" id="AM156909">
    <property type="protein sequence ID" value="CAJ42220.1"/>
    <property type="molecule type" value="Genomic_DNA"/>
</dbReference>